<dbReference type="InterPro" id="IPR005883">
    <property type="entry name" value="PilM"/>
</dbReference>
<protein>
    <submittedName>
        <fullName evidence="1">Type IV pilus assembly protein PilM</fullName>
    </submittedName>
</protein>
<dbReference type="PANTHER" id="PTHR32432:SF3">
    <property type="entry name" value="ETHANOLAMINE UTILIZATION PROTEIN EUTJ"/>
    <property type="match status" value="1"/>
</dbReference>
<dbReference type="EMBL" id="JACSRA010000013">
    <property type="protein sequence ID" value="MBD7911678.1"/>
    <property type="molecule type" value="Genomic_DNA"/>
</dbReference>
<comment type="caution">
    <text evidence="1">The sequence shown here is derived from an EMBL/GenBank/DDBJ whole genome shotgun (WGS) entry which is preliminary data.</text>
</comment>
<evidence type="ECO:0000313" key="2">
    <source>
        <dbReference type="Proteomes" id="UP000627781"/>
    </source>
</evidence>
<dbReference type="CDD" id="cd24049">
    <property type="entry name" value="ASKHA_NBD_PilM"/>
    <property type="match status" value="1"/>
</dbReference>
<dbReference type="Gene3D" id="3.30.1490.300">
    <property type="match status" value="1"/>
</dbReference>
<organism evidence="1 2">
    <name type="scientific">Clostridium cibarium</name>
    <dbReference type="NCBI Taxonomy" id="2762247"/>
    <lineage>
        <taxon>Bacteria</taxon>
        <taxon>Bacillati</taxon>
        <taxon>Bacillota</taxon>
        <taxon>Clostridia</taxon>
        <taxon>Eubacteriales</taxon>
        <taxon>Clostridiaceae</taxon>
        <taxon>Clostridium</taxon>
    </lineage>
</organism>
<dbReference type="InterPro" id="IPR043129">
    <property type="entry name" value="ATPase_NBD"/>
</dbReference>
<dbReference type="Proteomes" id="UP000627781">
    <property type="component" value="Unassembled WGS sequence"/>
</dbReference>
<evidence type="ECO:0000313" key="1">
    <source>
        <dbReference type="EMBL" id="MBD7911678.1"/>
    </source>
</evidence>
<dbReference type="NCBIfam" id="TIGR01175">
    <property type="entry name" value="pilM"/>
    <property type="match status" value="1"/>
</dbReference>
<dbReference type="InterPro" id="IPR050696">
    <property type="entry name" value="FtsA/MreB"/>
</dbReference>
<reference evidence="1 2" key="1">
    <citation type="submission" date="2020-08" db="EMBL/GenBank/DDBJ databases">
        <title>A Genomic Blueprint of the Chicken Gut Microbiome.</title>
        <authorList>
            <person name="Gilroy R."/>
            <person name="Ravi A."/>
            <person name="Getino M."/>
            <person name="Pursley I."/>
            <person name="Horton D.L."/>
            <person name="Alikhan N.-F."/>
            <person name="Baker D."/>
            <person name="Gharbi K."/>
            <person name="Hall N."/>
            <person name="Watson M."/>
            <person name="Adriaenssens E.M."/>
            <person name="Foster-Nyarko E."/>
            <person name="Jarju S."/>
            <person name="Secka A."/>
            <person name="Antonio M."/>
            <person name="Oren A."/>
            <person name="Chaudhuri R."/>
            <person name="La Ragione R.M."/>
            <person name="Hildebrand F."/>
            <person name="Pallen M.J."/>
        </authorList>
    </citation>
    <scope>NUCLEOTIDE SEQUENCE [LARGE SCALE GENOMIC DNA]</scope>
    <source>
        <strain evidence="1 2">Sa3CVN1</strain>
    </source>
</reference>
<sequence>MSTKTNKKISFSKIKDLGSIDIKDIFRKPNEDGELEKKKSNKKVKEMAKNVVAIDIGSNFIKMGEGRYYKGKLRVTNLLQIPTPEGAVTDGKILDSEILGEIIQYAFKGYGIRAKEGIITTNSSSIINREVIIPKVSDEEIETVTRYEIQQYLPINLDNYIVEFIVLQELEEETGIKLKLNVITFPEQVAFGYYQLLNSLEKNPYALDVSYNSIKKLATYTEIGVKEIEGEENTVTFVDMGATKVNVTIIKNDKVDFNRIIKFGGNNINNALNEKLNISIKGTESAKIQKSSLLEEDEYDEFNQVVRDSIDDFLDEFQRVLQFYNNKSGGNPVDKIFIYGGTANLKGLSTYMTKKLNKEVEKISFLKHVELNARKVIGEPVWEYLNVIGSIIRL</sequence>
<dbReference type="PANTHER" id="PTHR32432">
    <property type="entry name" value="CELL DIVISION PROTEIN FTSA-RELATED"/>
    <property type="match status" value="1"/>
</dbReference>
<dbReference type="Gene3D" id="3.30.420.40">
    <property type="match status" value="2"/>
</dbReference>
<dbReference type="PIRSF" id="PIRSF019169">
    <property type="entry name" value="PilM"/>
    <property type="match status" value="1"/>
</dbReference>
<gene>
    <name evidence="1" type="primary">pilM</name>
    <name evidence="1" type="ORF">H9661_09945</name>
</gene>
<keyword evidence="2" id="KW-1185">Reference proteome</keyword>
<dbReference type="Pfam" id="PF11104">
    <property type="entry name" value="PilM_2"/>
    <property type="match status" value="1"/>
</dbReference>
<dbReference type="SUPFAM" id="SSF53067">
    <property type="entry name" value="Actin-like ATPase domain"/>
    <property type="match status" value="2"/>
</dbReference>
<dbReference type="RefSeq" id="WP_191768561.1">
    <property type="nucleotide sequence ID" value="NZ_JACSRA010000013.1"/>
</dbReference>
<proteinExistence type="predicted"/>
<accession>A0ABR8PU74</accession>
<name>A0ABR8PU74_9CLOT</name>